<proteinExistence type="predicted"/>
<protein>
    <submittedName>
        <fullName evidence="1">Uncharacterized protein</fullName>
    </submittedName>
</protein>
<gene>
    <name evidence="1" type="ORF">GUTMEISTER_49</name>
</gene>
<sequence length="224" mass="23679">MMRRVPFLGSRSFTSSNSFSRRVGTVLPVFTTQPVTQSLFQENGQLLITGAVVRNASSYQWQRSTDGVTFTDVAGQTAAVLNQAGVTGGSATYRLKAINDKGFTYSNNVQVLSAYLWIQNDSSSADGSALGTTKVTNSTYTFNAPAGNRPFSAFYRLLSDNSIFIPKGTTSGRAVPTWVSSNTAVLPQTPVTATGQLNCATKVGSATLTASIGRLSSVMSATIT</sequence>
<evidence type="ECO:0000313" key="2">
    <source>
        <dbReference type="Proteomes" id="UP000230194"/>
    </source>
</evidence>
<organism evidence="1 2">
    <name type="scientific">Erwinia phage vB_EamP_Gutmeister</name>
    <dbReference type="NCBI Taxonomy" id="1852643"/>
    <lineage>
        <taxon>Viruses</taxon>
        <taxon>Duplodnaviria</taxon>
        <taxon>Heunggongvirae</taxon>
        <taxon>Uroviricota</taxon>
        <taxon>Caudoviricetes</taxon>
        <taxon>Schitoviridae</taxon>
        <taxon>Erskinevirinae</taxon>
        <taxon>Johnsonvirus</taxon>
        <taxon>Johnsonvirus frozen</taxon>
    </lineage>
</organism>
<dbReference type="EMBL" id="KX098391">
    <property type="protein sequence ID" value="ANJ65362.1"/>
    <property type="molecule type" value="Genomic_DNA"/>
</dbReference>
<evidence type="ECO:0000313" key="1">
    <source>
        <dbReference type="EMBL" id="ANJ65362.1"/>
    </source>
</evidence>
<accession>A0A191ZD99</accession>
<name>A0A191ZD99_9CAUD</name>
<reference evidence="2" key="1">
    <citation type="submission" date="2016-04" db="EMBL/GenBank/DDBJ databases">
        <authorList>
            <person name="Esplin I.N.D."/>
            <person name="Berg J.A."/>
            <person name="Thurgood T.A."/>
            <person name="Jensen G.L."/>
            <person name="Sharma R."/>
            <person name="Hope S."/>
            <person name="Breakwell D.P."/>
            <person name="Grose J.H."/>
        </authorList>
    </citation>
    <scope>NUCLEOTIDE SEQUENCE [LARGE SCALE GENOMIC DNA]</scope>
</reference>
<dbReference type="Proteomes" id="UP000230194">
    <property type="component" value="Segment"/>
</dbReference>